<gene>
    <name evidence="1" type="ORF">GO493_21295</name>
</gene>
<keyword evidence="2" id="KW-1185">Reference proteome</keyword>
<dbReference type="Proteomes" id="UP000461730">
    <property type="component" value="Unassembled WGS sequence"/>
</dbReference>
<name>A0A7K1U8X4_9BACT</name>
<sequence length="63" mass="7374">MTSMTEREAEELCVYIRQLKERIRKNNDKALAKSLLERIGIITPENNDRKLDSRLQQALTVTE</sequence>
<evidence type="ECO:0000313" key="1">
    <source>
        <dbReference type="EMBL" id="MVT10822.1"/>
    </source>
</evidence>
<dbReference type="EMBL" id="WRXN01000010">
    <property type="protein sequence ID" value="MVT10822.1"/>
    <property type="molecule type" value="Genomic_DNA"/>
</dbReference>
<organism evidence="1 2">
    <name type="scientific">Chitinophaga tropicalis</name>
    <dbReference type="NCBI Taxonomy" id="2683588"/>
    <lineage>
        <taxon>Bacteria</taxon>
        <taxon>Pseudomonadati</taxon>
        <taxon>Bacteroidota</taxon>
        <taxon>Chitinophagia</taxon>
        <taxon>Chitinophagales</taxon>
        <taxon>Chitinophagaceae</taxon>
        <taxon>Chitinophaga</taxon>
    </lineage>
</organism>
<accession>A0A7K1U8X4</accession>
<reference evidence="1 2" key="1">
    <citation type="submission" date="2019-12" db="EMBL/GenBank/DDBJ databases">
        <title>Chitinophaga sp. strain ysch24 (GDMCC 1.1355), whole genome shotgun sequence.</title>
        <authorList>
            <person name="Zhang X."/>
        </authorList>
    </citation>
    <scope>NUCLEOTIDE SEQUENCE [LARGE SCALE GENOMIC DNA]</scope>
    <source>
        <strain evidence="2">ysch24</strain>
    </source>
</reference>
<dbReference type="RefSeq" id="WP_157308257.1">
    <property type="nucleotide sequence ID" value="NZ_WRXN01000010.1"/>
</dbReference>
<protein>
    <submittedName>
        <fullName evidence="1">Uncharacterized protein</fullName>
    </submittedName>
</protein>
<evidence type="ECO:0000313" key="2">
    <source>
        <dbReference type="Proteomes" id="UP000461730"/>
    </source>
</evidence>
<proteinExistence type="predicted"/>
<dbReference type="AlphaFoldDB" id="A0A7K1U8X4"/>
<comment type="caution">
    <text evidence="1">The sequence shown here is derived from an EMBL/GenBank/DDBJ whole genome shotgun (WGS) entry which is preliminary data.</text>
</comment>